<reference evidence="2" key="1">
    <citation type="submission" date="2020-12" db="EMBL/GenBank/DDBJ databases">
        <title>Vagococcus allomyrinae sp. nov. and Enterococcus lavae sp. nov., isolated from the larvae of Allomyrina dichotoma.</title>
        <authorList>
            <person name="Lee S.D."/>
        </authorList>
    </citation>
    <scope>NUCLEOTIDE SEQUENCE</scope>
    <source>
        <strain evidence="2">BWB3-3</strain>
    </source>
</reference>
<evidence type="ECO:0000313" key="3">
    <source>
        <dbReference type="Proteomes" id="UP000674938"/>
    </source>
</evidence>
<evidence type="ECO:0000256" key="1">
    <source>
        <dbReference type="SAM" id="Phobius"/>
    </source>
</evidence>
<keyword evidence="1" id="KW-0472">Membrane</keyword>
<keyword evidence="3" id="KW-1185">Reference proteome</keyword>
<sequence>MKVGNSLVLIEILLIGVIYLSLYVIVFVGRIKNKFIKIKKKTLPIEAHKNFSVKRNVNQL</sequence>
<dbReference type="Proteomes" id="UP000674938">
    <property type="component" value="Unassembled WGS sequence"/>
</dbReference>
<dbReference type="EMBL" id="JAEEGA010000004">
    <property type="protein sequence ID" value="MBP1040799.1"/>
    <property type="molecule type" value="Genomic_DNA"/>
</dbReference>
<protein>
    <submittedName>
        <fullName evidence="2">Uncharacterized protein</fullName>
    </submittedName>
</protein>
<proteinExistence type="predicted"/>
<dbReference type="AlphaFoldDB" id="A0A940SUH6"/>
<evidence type="ECO:0000313" key="2">
    <source>
        <dbReference type="EMBL" id="MBP1040799.1"/>
    </source>
</evidence>
<accession>A0A940SUH6</accession>
<gene>
    <name evidence="2" type="ORF">I6N95_07265</name>
</gene>
<comment type="caution">
    <text evidence="2">The sequence shown here is derived from an EMBL/GenBank/DDBJ whole genome shotgun (WGS) entry which is preliminary data.</text>
</comment>
<dbReference type="RefSeq" id="WP_209526215.1">
    <property type="nucleotide sequence ID" value="NZ_JAEEGA010000004.1"/>
</dbReference>
<feature type="transmembrane region" description="Helical" evidence="1">
    <location>
        <begin position="6"/>
        <end position="31"/>
    </location>
</feature>
<keyword evidence="1" id="KW-0812">Transmembrane</keyword>
<keyword evidence="1" id="KW-1133">Transmembrane helix</keyword>
<name>A0A940SUH6_9ENTE</name>
<organism evidence="2 3">
    <name type="scientific">Vagococcus allomyrinae</name>
    <dbReference type="NCBI Taxonomy" id="2794353"/>
    <lineage>
        <taxon>Bacteria</taxon>
        <taxon>Bacillati</taxon>
        <taxon>Bacillota</taxon>
        <taxon>Bacilli</taxon>
        <taxon>Lactobacillales</taxon>
        <taxon>Enterococcaceae</taxon>
        <taxon>Vagococcus</taxon>
    </lineage>
</organism>